<dbReference type="Proteomes" id="UP000254573">
    <property type="component" value="Unassembled WGS sequence"/>
</dbReference>
<evidence type="ECO:0000256" key="1">
    <source>
        <dbReference type="SAM" id="SignalP"/>
    </source>
</evidence>
<sequence>MSRLSKLFSGLLVSVSLLGAAAPASAADDVIVQLDWIVRGNHAMFFVARDKGMFAKQGINVTAIRKGTGSVDALRMVANGSAQFGFGDLSTLLVARTQGAANSALVAVNQKSPLAMVSVKSRKPLASAKDLKGLNVGVHPAGSTYVFLKAFLSKNGMSLADIRQSTVAPPYENYLVMGRVDAVPGYIDAEVPLLEEKTGGPGSLSILQAADHGLNVYGSGVFASDKMIGANPQLVQRFVNAYMEAFAYVIAHPDEAVATIVKANPEYKGQEKILAEQLDADFKHTMYSPDTAANGIGWIDAKRWGEMFDVLRKEGSIDANAKASGGFDMQFLTAAKPLRK</sequence>
<dbReference type="AlphaFoldDB" id="A0A378YGZ9"/>
<dbReference type="SUPFAM" id="SSF53850">
    <property type="entry name" value="Periplasmic binding protein-like II"/>
    <property type="match status" value="1"/>
</dbReference>
<dbReference type="EMBL" id="UGSG01000001">
    <property type="protein sequence ID" value="SUA76013.1"/>
    <property type="molecule type" value="Genomic_DNA"/>
</dbReference>
<accession>A0A378YGZ9</accession>
<evidence type="ECO:0000313" key="5">
    <source>
        <dbReference type="Proteomes" id="UP000254573"/>
    </source>
</evidence>
<feature type="chain" id="PRO_5016682289" evidence="1">
    <location>
        <begin position="27"/>
        <end position="340"/>
    </location>
</feature>
<evidence type="ECO:0000259" key="2">
    <source>
        <dbReference type="Pfam" id="PF09084"/>
    </source>
</evidence>
<evidence type="ECO:0000313" key="3">
    <source>
        <dbReference type="EMBL" id="SUA76013.1"/>
    </source>
</evidence>
<feature type="signal peptide" evidence="1">
    <location>
        <begin position="1"/>
        <end position="26"/>
    </location>
</feature>
<dbReference type="Proteomes" id="UP000361468">
    <property type="component" value="Unassembled WGS sequence"/>
</dbReference>
<dbReference type="Pfam" id="PF09084">
    <property type="entry name" value="NMT1"/>
    <property type="match status" value="1"/>
</dbReference>
<proteinExistence type="predicted"/>
<dbReference type="Gene3D" id="3.40.190.10">
    <property type="entry name" value="Periplasmic binding protein-like II"/>
    <property type="match status" value="2"/>
</dbReference>
<evidence type="ECO:0000313" key="4">
    <source>
        <dbReference type="EMBL" id="VVE70000.1"/>
    </source>
</evidence>
<evidence type="ECO:0000313" key="6">
    <source>
        <dbReference type="Proteomes" id="UP000361468"/>
    </source>
</evidence>
<name>A0A378YGZ9_9BURK</name>
<dbReference type="EMBL" id="CABPSO010000012">
    <property type="protein sequence ID" value="VVE70000.1"/>
    <property type="molecule type" value="Genomic_DNA"/>
</dbReference>
<keyword evidence="6" id="KW-1185">Reference proteome</keyword>
<reference evidence="4 6" key="2">
    <citation type="submission" date="2019-08" db="EMBL/GenBank/DDBJ databases">
        <authorList>
            <person name="Peeters C."/>
        </authorList>
    </citation>
    <scope>NUCLEOTIDE SEQUENCE [LARGE SCALE GENOMIC DNA]</scope>
    <source>
        <strain evidence="4 6">LMG 31119</strain>
    </source>
</reference>
<dbReference type="RefSeq" id="WP_024788462.1">
    <property type="nucleotide sequence ID" value="NC_023018.2"/>
</dbReference>
<keyword evidence="1" id="KW-0732">Signal</keyword>
<dbReference type="PANTHER" id="PTHR31528:SF15">
    <property type="entry name" value="RIBOFLAVIN-BINDING PROTEIN RIBY"/>
    <property type="match status" value="1"/>
</dbReference>
<dbReference type="InterPro" id="IPR027939">
    <property type="entry name" value="NMT1/THI5"/>
</dbReference>
<reference evidence="3 5" key="1">
    <citation type="submission" date="2018-06" db="EMBL/GenBank/DDBJ databases">
        <authorList>
            <consortium name="Pathogen Informatics"/>
            <person name="Doyle S."/>
        </authorList>
    </citation>
    <scope>NUCLEOTIDE SEQUENCE [LARGE SCALE GENOMIC DNA]</scope>
    <source>
        <strain evidence="3 5">NCTC13160</strain>
    </source>
</reference>
<protein>
    <submittedName>
        <fullName evidence="4">Riboflavin-binding protein RibY</fullName>
    </submittedName>
    <submittedName>
        <fullName evidence="3">Thiamine biosynthesis protein HI_0357</fullName>
    </submittedName>
</protein>
<dbReference type="InterPro" id="IPR015168">
    <property type="entry name" value="SsuA/THI5"/>
</dbReference>
<gene>
    <name evidence="4" type="primary">ribY_2</name>
    <name evidence="3" type="ORF">NCTC13160_01168</name>
    <name evidence="4" type="ORF">PPN31119_03464</name>
</gene>
<dbReference type="GO" id="GO:0009228">
    <property type="term" value="P:thiamine biosynthetic process"/>
    <property type="evidence" value="ECO:0007669"/>
    <property type="project" value="InterPro"/>
</dbReference>
<dbReference type="PANTHER" id="PTHR31528">
    <property type="entry name" value="4-AMINO-5-HYDROXYMETHYL-2-METHYLPYRIMIDINE PHOSPHATE SYNTHASE THI11-RELATED"/>
    <property type="match status" value="1"/>
</dbReference>
<feature type="domain" description="SsuA/THI5-like" evidence="2">
    <location>
        <begin position="41"/>
        <end position="256"/>
    </location>
</feature>
<dbReference type="GeneID" id="57199635"/>
<dbReference type="STRING" id="93220.A6P55_03040"/>
<organism evidence="3 5">
    <name type="scientific">Pandoraea pnomenusa</name>
    <dbReference type="NCBI Taxonomy" id="93220"/>
    <lineage>
        <taxon>Bacteria</taxon>
        <taxon>Pseudomonadati</taxon>
        <taxon>Pseudomonadota</taxon>
        <taxon>Betaproteobacteria</taxon>
        <taxon>Burkholderiales</taxon>
        <taxon>Burkholderiaceae</taxon>
        <taxon>Pandoraea</taxon>
    </lineage>
</organism>